<evidence type="ECO:0000259" key="7">
    <source>
        <dbReference type="Pfam" id="PF23598"/>
    </source>
</evidence>
<dbReference type="GO" id="GO:0008270">
    <property type="term" value="F:zinc ion binding"/>
    <property type="evidence" value="ECO:0007669"/>
    <property type="project" value="UniProtKB-KW"/>
</dbReference>
<evidence type="ECO:0000256" key="3">
    <source>
        <dbReference type="ARBA" id="ARBA00022737"/>
    </source>
</evidence>
<keyword evidence="9" id="KW-1185">Reference proteome</keyword>
<dbReference type="SUPFAM" id="SSF52058">
    <property type="entry name" value="L domain-like"/>
    <property type="match status" value="1"/>
</dbReference>
<feature type="domain" description="Disease resistance R13L4/SHOC-2-like LRR" evidence="7">
    <location>
        <begin position="53"/>
        <end position="128"/>
    </location>
</feature>
<dbReference type="OrthoDB" id="1711136at2759"/>
<name>A0A9P0DRE2_PHACE</name>
<evidence type="ECO:0000256" key="1">
    <source>
        <dbReference type="ARBA" id="ARBA00022614"/>
    </source>
</evidence>
<dbReference type="AlphaFoldDB" id="A0A9P0DRE2"/>
<dbReference type="InterPro" id="IPR050216">
    <property type="entry name" value="LRR_domain-containing"/>
</dbReference>
<keyword evidence="1" id="KW-0433">Leucine-rich repeat</keyword>
<proteinExistence type="predicted"/>
<evidence type="ECO:0000313" key="9">
    <source>
        <dbReference type="Proteomes" id="UP001153737"/>
    </source>
</evidence>
<evidence type="ECO:0000256" key="2">
    <source>
        <dbReference type="ARBA" id="ARBA00022723"/>
    </source>
</evidence>
<feature type="coiled-coil region" evidence="6">
    <location>
        <begin position="438"/>
        <end position="499"/>
    </location>
</feature>
<dbReference type="Pfam" id="PF13920">
    <property type="entry name" value="zf-C3HC4_3"/>
    <property type="match status" value="1"/>
</dbReference>
<keyword evidence="5" id="KW-0862">Zinc</keyword>
<organism evidence="8 9">
    <name type="scientific">Phaedon cochleariae</name>
    <name type="common">Mustard beetle</name>
    <dbReference type="NCBI Taxonomy" id="80249"/>
    <lineage>
        <taxon>Eukaryota</taxon>
        <taxon>Metazoa</taxon>
        <taxon>Ecdysozoa</taxon>
        <taxon>Arthropoda</taxon>
        <taxon>Hexapoda</taxon>
        <taxon>Insecta</taxon>
        <taxon>Pterygota</taxon>
        <taxon>Neoptera</taxon>
        <taxon>Endopterygota</taxon>
        <taxon>Coleoptera</taxon>
        <taxon>Polyphaga</taxon>
        <taxon>Cucujiformia</taxon>
        <taxon>Chrysomeloidea</taxon>
        <taxon>Chrysomelidae</taxon>
        <taxon>Chrysomelinae</taxon>
        <taxon>Chrysomelini</taxon>
        <taxon>Phaedon</taxon>
    </lineage>
</organism>
<dbReference type="SMART" id="SM00369">
    <property type="entry name" value="LRR_TYP"/>
    <property type="match status" value="4"/>
</dbReference>
<gene>
    <name evidence="8" type="ORF">PHAECO_LOCUS13000</name>
</gene>
<dbReference type="GO" id="GO:0005737">
    <property type="term" value="C:cytoplasm"/>
    <property type="evidence" value="ECO:0007669"/>
    <property type="project" value="TreeGrafter"/>
</dbReference>
<dbReference type="InterPro" id="IPR013083">
    <property type="entry name" value="Znf_RING/FYVE/PHD"/>
</dbReference>
<dbReference type="SUPFAM" id="SSF57850">
    <property type="entry name" value="RING/U-box"/>
    <property type="match status" value="1"/>
</dbReference>
<dbReference type="Gene3D" id="3.30.40.10">
    <property type="entry name" value="Zinc/RING finger domain, C3HC4 (zinc finger)"/>
    <property type="match status" value="1"/>
</dbReference>
<dbReference type="FunFam" id="1.10.1170.10:FF:000002">
    <property type="entry name" value="Baculoviral IAP repeat containing 7"/>
    <property type="match status" value="1"/>
</dbReference>
<reference evidence="8" key="1">
    <citation type="submission" date="2022-01" db="EMBL/GenBank/DDBJ databases">
        <authorList>
            <person name="King R."/>
        </authorList>
    </citation>
    <scope>NUCLEOTIDE SEQUENCE</scope>
</reference>
<evidence type="ECO:0000256" key="6">
    <source>
        <dbReference type="SAM" id="Coils"/>
    </source>
</evidence>
<keyword evidence="3" id="KW-0677">Repeat</keyword>
<keyword evidence="2" id="KW-0479">Metal-binding</keyword>
<feature type="coiled-coil region" evidence="6">
    <location>
        <begin position="282"/>
        <end position="342"/>
    </location>
</feature>
<protein>
    <recommendedName>
        <fullName evidence="7">Disease resistance R13L4/SHOC-2-like LRR domain-containing protein</fullName>
    </recommendedName>
</protein>
<dbReference type="PANTHER" id="PTHR48051">
    <property type="match status" value="1"/>
</dbReference>
<evidence type="ECO:0000256" key="5">
    <source>
        <dbReference type="ARBA" id="ARBA00022833"/>
    </source>
</evidence>
<keyword evidence="6" id="KW-0175">Coiled coil</keyword>
<evidence type="ECO:0000256" key="4">
    <source>
        <dbReference type="ARBA" id="ARBA00022771"/>
    </source>
</evidence>
<dbReference type="Proteomes" id="UP001153737">
    <property type="component" value="Chromosome 9"/>
</dbReference>
<dbReference type="SMART" id="SM00364">
    <property type="entry name" value="LRR_BAC"/>
    <property type="match status" value="4"/>
</dbReference>
<sequence length="676" mass="77916">MFRRTKVNKARLERKLYLARENPEPIFDLSECDIREVPHGIYSLCRVFLKESLRLQNNSLTSLSGGGNLKELQLLRILDISNNAFSSLPDEIGSLTNLQEFYISNNHLKKLPGTICHLTNLKILDVSHNLLKHLPENIGNLVNLRKCLLSNNNLTSLPKSVHKWTKINTLEIDEEKLIYPPATSFSGGLVSMMRYICEDIGVTDVYKPSMEVEDEVDQKTSEHVMNFEQQKVKEFLEIERYNEFLKRQEFEYATTSKLKREQLLSDLKDQQNQFDQELGRIHQDKENERFRLIEQLQEAENNADILIIYLLAQSNEPPGQLLEQEKQEEERLLTAMNRYNGTLRKDDILKAMEDILTQETQKFKEFDQSRIQASRSFVEQESEVDTKLLEILQSQDEQKCELVNKLIQDDNLQRIAVGALLERGDARSWGLLQRIRLVESQLAALTRLELDKKRLEVDQHINDLCEKRYNLSGLLMNLLDQQKERRTQLLLTLQVMEENNESIEDFWLKQYQRLLDKLPDGLSQAQKNIDPLLAQALLINQVIHCLPYLAKLTQSQCDTQSITDEDLIKAGVVHEYEREGILNAIQIYAEEKKIFKTSDTCASAPPLPPEEITATAPLPENIKAISTSECVICLDIESEMIFVPCGHFCCCIQCSKPIGECPLCRSVIESKINLIL</sequence>
<dbReference type="PANTHER" id="PTHR48051:SF47">
    <property type="entry name" value="LEUCINE RICH REPEAT AND STERILE ALPHA MOTIF CONTAINING 1"/>
    <property type="match status" value="1"/>
</dbReference>
<dbReference type="InterPro" id="IPR055414">
    <property type="entry name" value="LRR_R13L4/SHOC2-like"/>
</dbReference>
<dbReference type="Gene3D" id="3.80.10.10">
    <property type="entry name" value="Ribonuclease Inhibitor"/>
    <property type="match status" value="1"/>
</dbReference>
<accession>A0A9P0DRE2</accession>
<evidence type="ECO:0000313" key="8">
    <source>
        <dbReference type="EMBL" id="CAH1183755.1"/>
    </source>
</evidence>
<dbReference type="InterPro" id="IPR032675">
    <property type="entry name" value="LRR_dom_sf"/>
</dbReference>
<dbReference type="EMBL" id="OU896715">
    <property type="protein sequence ID" value="CAH1183755.1"/>
    <property type="molecule type" value="Genomic_DNA"/>
</dbReference>
<dbReference type="InterPro" id="IPR003591">
    <property type="entry name" value="Leu-rich_rpt_typical-subtyp"/>
</dbReference>
<dbReference type="Pfam" id="PF23598">
    <property type="entry name" value="LRR_14"/>
    <property type="match status" value="1"/>
</dbReference>
<dbReference type="CDD" id="cd16515">
    <property type="entry name" value="RING-HC_LRSAM1"/>
    <property type="match status" value="1"/>
</dbReference>
<reference evidence="8" key="2">
    <citation type="submission" date="2022-10" db="EMBL/GenBank/DDBJ databases">
        <authorList>
            <consortium name="ENA_rothamsted_submissions"/>
            <consortium name="culmorum"/>
            <person name="King R."/>
        </authorList>
    </citation>
    <scope>NUCLEOTIDE SEQUENCE</scope>
</reference>
<keyword evidence="4" id="KW-0863">Zinc-finger</keyword>